<dbReference type="Pfam" id="PF10410">
    <property type="entry name" value="DnaB_bind"/>
    <property type="match status" value="1"/>
</dbReference>
<comment type="similarity">
    <text evidence="12 13">Belongs to the DnaG primase family.</text>
</comment>
<sequence>MIAQSTIDTVFETARVEEVIGDFVNLKRAGSNFKGLSPFSDERSPSFMVSPVKGIWKDFSTGKGGNSVKFLMEHSQFTYPEAIRYLAKKYNIEIEETEQSEEEKAITDVRESMYLVSEFASKYFQDVLLNSEEGKAIGYSYFKERGFTNETIKKFALGYSPETWDAFTKEALGKGYKLEFLESTGLTIPKEDRPFDRFKGRVMFPIQSMSGRVLGFGGRILTNDKKAAKYLNSPESDIYHKSKVLYGIYQAKQSIAKQNNCYLVEGYTDVIQFNQAGIENVVASSGTALTPDQIRLINRLTRNITVLFDGDAAGLRASIRGIDLILEEGMNVRVCSFPDGEDPDSFARKNSHDDLVAYLEENSKDFIQFKASILMGDAKNDPIKKADLIRDMVTSISKIPDRIQREIYIQECARIMDISEQVLMSTLAQLIQKDLAEVNKKQKQEQKPFEVHRNQKPKNTGYSGGDPDDPRVGPPEDYPGEPGYYQEPTEKVDILYRLERKVIEILLLYGDKTELFEDVLMTANDEGEVVFETKMKEYKVYQRIYLSLQEDEVELSNNLFRDIFTDLIAFYHQNEKFSLEQYLMRLHPEFAQEVTDILMEDEKVSLHNWEGQNIFAKDKHETIGQYVSETILSMRWFLVDKIIEELKSSIQPDNSDNTELLSMVVDYSKLVNSFSKKLGRVMSRYH</sequence>
<evidence type="ECO:0000256" key="11">
    <source>
        <dbReference type="ARBA" id="ARBA00023163"/>
    </source>
</evidence>
<comment type="cofactor">
    <cofactor evidence="13">
        <name>Zn(2+)</name>
        <dbReference type="ChEBI" id="CHEBI:29105"/>
    </cofactor>
    <text evidence="13">Binds 1 zinc ion per monomer.</text>
</comment>
<dbReference type="SMART" id="SM00493">
    <property type="entry name" value="TOPRIM"/>
    <property type="match status" value="1"/>
</dbReference>
<organism evidence="16 17">
    <name type="scientific">Flavobacterium hydrocarbonoxydans</name>
    <dbReference type="NCBI Taxonomy" id="2683249"/>
    <lineage>
        <taxon>Bacteria</taxon>
        <taxon>Pseudomonadati</taxon>
        <taxon>Bacteroidota</taxon>
        <taxon>Flavobacteriia</taxon>
        <taxon>Flavobacteriales</taxon>
        <taxon>Flavobacteriaceae</taxon>
        <taxon>Flavobacterium</taxon>
    </lineage>
</organism>
<proteinExistence type="inferred from homology"/>
<dbReference type="RefSeq" id="WP_160375174.1">
    <property type="nucleotide sequence ID" value="NZ_WSTB01000006.1"/>
</dbReference>
<evidence type="ECO:0000256" key="5">
    <source>
        <dbReference type="ARBA" id="ARBA00022705"/>
    </source>
</evidence>
<dbReference type="SUPFAM" id="SSF56731">
    <property type="entry name" value="DNA primase core"/>
    <property type="match status" value="1"/>
</dbReference>
<feature type="domain" description="Toprim" evidence="15">
    <location>
        <begin position="259"/>
        <end position="340"/>
    </location>
</feature>
<dbReference type="GO" id="GO:0003677">
    <property type="term" value="F:DNA binding"/>
    <property type="evidence" value="ECO:0007669"/>
    <property type="project" value="UniProtKB-KW"/>
</dbReference>
<dbReference type="PROSITE" id="PS50880">
    <property type="entry name" value="TOPRIM"/>
    <property type="match status" value="1"/>
</dbReference>
<evidence type="ECO:0000256" key="6">
    <source>
        <dbReference type="ARBA" id="ARBA00022723"/>
    </source>
</evidence>
<dbReference type="SUPFAM" id="SSF57783">
    <property type="entry name" value="Zinc beta-ribbon"/>
    <property type="match status" value="1"/>
</dbReference>
<dbReference type="InterPro" id="IPR006295">
    <property type="entry name" value="DNA_primase_DnaG"/>
</dbReference>
<dbReference type="InterPro" id="IPR006171">
    <property type="entry name" value="TOPRIM_dom"/>
</dbReference>
<dbReference type="GO" id="GO:0006269">
    <property type="term" value="P:DNA replication, synthesis of primer"/>
    <property type="evidence" value="ECO:0007669"/>
    <property type="project" value="UniProtKB-UniRule"/>
</dbReference>
<dbReference type="PANTHER" id="PTHR30313">
    <property type="entry name" value="DNA PRIMASE"/>
    <property type="match status" value="1"/>
</dbReference>
<dbReference type="Gene3D" id="3.40.1360.10">
    <property type="match status" value="1"/>
</dbReference>
<dbReference type="InterPro" id="IPR034151">
    <property type="entry name" value="TOPRIM_DnaG_bac"/>
</dbReference>
<dbReference type="GO" id="GO:0005737">
    <property type="term" value="C:cytoplasm"/>
    <property type="evidence" value="ECO:0007669"/>
    <property type="project" value="TreeGrafter"/>
</dbReference>
<keyword evidence="9" id="KW-0460">Magnesium</keyword>
<dbReference type="InterPro" id="IPR050219">
    <property type="entry name" value="DnaG_primase"/>
</dbReference>
<dbReference type="Gene3D" id="3.90.980.10">
    <property type="entry name" value="DNA primase, catalytic core, N-terminal domain"/>
    <property type="match status" value="1"/>
</dbReference>
<keyword evidence="5 12" id="KW-0235">DNA replication</keyword>
<evidence type="ECO:0000256" key="7">
    <source>
        <dbReference type="ARBA" id="ARBA00022771"/>
    </source>
</evidence>
<feature type="region of interest" description="Disordered" evidence="14">
    <location>
        <begin position="441"/>
        <end position="486"/>
    </location>
</feature>
<dbReference type="Pfam" id="PF01807">
    <property type="entry name" value="Zn_ribbon_DnaG"/>
    <property type="match status" value="1"/>
</dbReference>
<dbReference type="NCBIfam" id="TIGR01391">
    <property type="entry name" value="dnaG"/>
    <property type="match status" value="1"/>
</dbReference>
<dbReference type="GO" id="GO:0000428">
    <property type="term" value="C:DNA-directed RNA polymerase complex"/>
    <property type="evidence" value="ECO:0007669"/>
    <property type="project" value="UniProtKB-KW"/>
</dbReference>
<accession>A0A6I4NU99</accession>
<evidence type="ECO:0000256" key="12">
    <source>
        <dbReference type="HAMAP-Rule" id="MF_00974"/>
    </source>
</evidence>
<dbReference type="SMART" id="SM00400">
    <property type="entry name" value="ZnF_CHCC"/>
    <property type="match status" value="1"/>
</dbReference>
<name>A0A6I4NU99_9FLAO</name>
<keyword evidence="7" id="KW-0863">Zinc-finger</keyword>
<dbReference type="InterPro" id="IPR013264">
    <property type="entry name" value="DNAG_N"/>
</dbReference>
<keyword evidence="8 13" id="KW-0862">Zinc</keyword>
<protein>
    <recommendedName>
        <fullName evidence="12 13">DNA primase</fullName>
        <ecNumber evidence="12">2.7.7.101</ecNumber>
    </recommendedName>
</protein>
<dbReference type="Pfam" id="PF08275">
    <property type="entry name" value="DNAG_N"/>
    <property type="match status" value="1"/>
</dbReference>
<dbReference type="GO" id="GO:0003899">
    <property type="term" value="F:DNA-directed RNA polymerase activity"/>
    <property type="evidence" value="ECO:0007669"/>
    <property type="project" value="UniProtKB-UniRule"/>
</dbReference>
<evidence type="ECO:0000256" key="8">
    <source>
        <dbReference type="ARBA" id="ARBA00022833"/>
    </source>
</evidence>
<evidence type="ECO:0000313" key="16">
    <source>
        <dbReference type="EMBL" id="MWB95259.1"/>
    </source>
</evidence>
<keyword evidence="10 12" id="KW-0238">DNA-binding</keyword>
<keyword evidence="4 12" id="KW-0548">Nucleotidyltransferase</keyword>
<comment type="subunit">
    <text evidence="12">Monomer. Interacts with DnaB.</text>
</comment>
<keyword evidence="6 13" id="KW-0479">Metal-binding</keyword>
<dbReference type="InterPro" id="IPR030846">
    <property type="entry name" value="DnaG_bac"/>
</dbReference>
<evidence type="ECO:0000256" key="1">
    <source>
        <dbReference type="ARBA" id="ARBA00022478"/>
    </source>
</evidence>
<reference evidence="16 17" key="1">
    <citation type="submission" date="2019-12" db="EMBL/GenBank/DDBJ databases">
        <authorList>
            <person name="Kim Y.S."/>
        </authorList>
    </citation>
    <scope>NUCLEOTIDE SEQUENCE [LARGE SCALE GENOMIC DNA]</scope>
    <source>
        <strain evidence="16 17">GA093</strain>
    </source>
</reference>
<dbReference type="Gene3D" id="3.90.580.10">
    <property type="entry name" value="Zinc finger, CHC2-type domain"/>
    <property type="match status" value="1"/>
</dbReference>
<dbReference type="PANTHER" id="PTHR30313:SF2">
    <property type="entry name" value="DNA PRIMASE"/>
    <property type="match status" value="1"/>
</dbReference>
<dbReference type="EMBL" id="WSTB01000006">
    <property type="protein sequence ID" value="MWB95259.1"/>
    <property type="molecule type" value="Genomic_DNA"/>
</dbReference>
<evidence type="ECO:0000256" key="2">
    <source>
        <dbReference type="ARBA" id="ARBA00022515"/>
    </source>
</evidence>
<dbReference type="Pfam" id="PF13155">
    <property type="entry name" value="Toprim_2"/>
    <property type="match status" value="1"/>
</dbReference>
<dbReference type="InterPro" id="IPR002694">
    <property type="entry name" value="Znf_CHC2"/>
</dbReference>
<dbReference type="CDD" id="cd03364">
    <property type="entry name" value="TOPRIM_DnaG_primases"/>
    <property type="match status" value="1"/>
</dbReference>
<dbReference type="InterPro" id="IPR019475">
    <property type="entry name" value="DNA_primase_DnaB-bd"/>
</dbReference>
<keyword evidence="11 12" id="KW-0804">Transcription</keyword>
<dbReference type="GO" id="GO:1990077">
    <property type="term" value="C:primosome complex"/>
    <property type="evidence" value="ECO:0007669"/>
    <property type="project" value="UniProtKB-KW"/>
</dbReference>
<keyword evidence="2 12" id="KW-0639">Primosome</keyword>
<dbReference type="Proteomes" id="UP000471501">
    <property type="component" value="Unassembled WGS sequence"/>
</dbReference>
<dbReference type="HAMAP" id="MF_00974">
    <property type="entry name" value="DNA_primase_DnaG"/>
    <property type="match status" value="1"/>
</dbReference>
<dbReference type="EC" id="2.7.7.101" evidence="12"/>
<keyword evidence="17" id="KW-1185">Reference proteome</keyword>
<evidence type="ECO:0000256" key="14">
    <source>
        <dbReference type="SAM" id="MobiDB-lite"/>
    </source>
</evidence>
<comment type="caution">
    <text evidence="16">The sequence shown here is derived from an EMBL/GenBank/DDBJ whole genome shotgun (WGS) entry which is preliminary data.</text>
</comment>
<gene>
    <name evidence="12 16" type="primary">dnaG</name>
    <name evidence="16" type="ORF">GON26_12890</name>
</gene>
<dbReference type="InterPro" id="IPR036977">
    <property type="entry name" value="DNA_primase_Znf_CHC2"/>
</dbReference>
<dbReference type="GO" id="GO:0008270">
    <property type="term" value="F:zinc ion binding"/>
    <property type="evidence" value="ECO:0007669"/>
    <property type="project" value="UniProtKB-KW"/>
</dbReference>
<evidence type="ECO:0000259" key="15">
    <source>
        <dbReference type="PROSITE" id="PS50880"/>
    </source>
</evidence>
<evidence type="ECO:0000256" key="4">
    <source>
        <dbReference type="ARBA" id="ARBA00022695"/>
    </source>
</evidence>
<keyword evidence="1 12" id="KW-0240">DNA-directed RNA polymerase</keyword>
<keyword evidence="3 12" id="KW-0808">Transferase</keyword>
<evidence type="ECO:0000256" key="9">
    <source>
        <dbReference type="ARBA" id="ARBA00022842"/>
    </source>
</evidence>
<evidence type="ECO:0000256" key="13">
    <source>
        <dbReference type="PIRNR" id="PIRNR002811"/>
    </source>
</evidence>
<feature type="compositionally biased region" description="Basic and acidic residues" evidence="14">
    <location>
        <begin position="441"/>
        <end position="453"/>
    </location>
</feature>
<comment type="caution">
    <text evidence="12">Lacks conserved residue(s) required for the propagation of feature annotation.</text>
</comment>
<evidence type="ECO:0000313" key="17">
    <source>
        <dbReference type="Proteomes" id="UP000471501"/>
    </source>
</evidence>
<dbReference type="AlphaFoldDB" id="A0A6I4NU99"/>
<dbReference type="PIRSF" id="PIRSF002811">
    <property type="entry name" value="DnaG"/>
    <property type="match status" value="1"/>
</dbReference>
<evidence type="ECO:0000256" key="10">
    <source>
        <dbReference type="ARBA" id="ARBA00023125"/>
    </source>
</evidence>
<evidence type="ECO:0000256" key="3">
    <source>
        <dbReference type="ARBA" id="ARBA00022679"/>
    </source>
</evidence>
<comment type="function">
    <text evidence="12 13">RNA polymerase that catalyzes the synthesis of short RNA molecules used as primers for DNA polymerase during DNA replication.</text>
</comment>
<dbReference type="InterPro" id="IPR037068">
    <property type="entry name" value="DNA_primase_core_N_sf"/>
</dbReference>
<comment type="catalytic activity">
    <reaction evidence="12">
        <text>ssDNA + n NTP = ssDNA/pppN(pN)n-1 hybrid + (n-1) diphosphate.</text>
        <dbReference type="EC" id="2.7.7.101"/>
    </reaction>
</comment>